<dbReference type="Pfam" id="PF04488">
    <property type="entry name" value="Gly_transf_sug"/>
    <property type="match status" value="1"/>
</dbReference>
<proteinExistence type="predicted"/>
<dbReference type="InterPro" id="IPR029044">
    <property type="entry name" value="Nucleotide-diphossugar_trans"/>
</dbReference>
<evidence type="ECO:0000313" key="1">
    <source>
        <dbReference type="EMBL" id="MBM6673603.1"/>
    </source>
</evidence>
<dbReference type="RefSeq" id="WP_205104395.1">
    <property type="nucleotide sequence ID" value="NZ_JACJJG010000028.1"/>
</dbReference>
<accession>A0A939B7Q4</accession>
<evidence type="ECO:0008006" key="3">
    <source>
        <dbReference type="Google" id="ProtNLM"/>
    </source>
</evidence>
<dbReference type="AlphaFoldDB" id="A0A939B7Q4"/>
<dbReference type="Proteomes" id="UP000706891">
    <property type="component" value="Unassembled WGS sequence"/>
</dbReference>
<reference evidence="1" key="1">
    <citation type="submission" date="2020-08" db="EMBL/GenBank/DDBJ databases">
        <authorList>
            <person name="Cejkova D."/>
            <person name="Kubasova T."/>
            <person name="Jahodarova E."/>
            <person name="Rychlik I."/>
        </authorList>
    </citation>
    <scope>NUCLEOTIDE SEQUENCE</scope>
    <source>
        <strain evidence="1">An824</strain>
    </source>
</reference>
<sequence>MIKKLHYVWLGGKPLPAAVQDSIKSWRKYCPDWEIIQWNENNFPISDFRWTREAVARRKYAFAADFIRLWALKTYGGGIATLM</sequence>
<gene>
    <name evidence="1" type="ORF">H6A34_06920</name>
</gene>
<protein>
    <recommendedName>
        <fullName evidence="3">Glycosyl transferase</fullName>
    </recommendedName>
</protein>
<dbReference type="Gene3D" id="3.90.550.20">
    <property type="match status" value="1"/>
</dbReference>
<comment type="caution">
    <text evidence="1">The sequence shown here is derived from an EMBL/GenBank/DDBJ whole genome shotgun (WGS) entry which is preliminary data.</text>
</comment>
<organism evidence="1 2">
    <name type="scientific">Marseilla massiliensis</name>
    <dbReference type="NCBI Taxonomy" id="1841864"/>
    <lineage>
        <taxon>Bacteria</taxon>
        <taxon>Pseudomonadati</taxon>
        <taxon>Bacteroidota</taxon>
        <taxon>Bacteroidia</taxon>
        <taxon>Bacteroidales</taxon>
        <taxon>Prevotellaceae</taxon>
        <taxon>Marseilla</taxon>
    </lineage>
</organism>
<dbReference type="EMBL" id="JACJJG010000028">
    <property type="protein sequence ID" value="MBM6673603.1"/>
    <property type="molecule type" value="Genomic_DNA"/>
</dbReference>
<keyword evidence="2" id="KW-1185">Reference proteome</keyword>
<dbReference type="SUPFAM" id="SSF53448">
    <property type="entry name" value="Nucleotide-diphospho-sugar transferases"/>
    <property type="match status" value="1"/>
</dbReference>
<reference evidence="1" key="2">
    <citation type="journal article" date="2021" name="Sci. Rep.">
        <title>The distribution of antibiotic resistance genes in chicken gut microbiota commensals.</title>
        <authorList>
            <person name="Juricova H."/>
            <person name="Matiasovicova J."/>
            <person name="Kubasova T."/>
            <person name="Cejkova D."/>
            <person name="Rychlik I."/>
        </authorList>
    </citation>
    <scope>NUCLEOTIDE SEQUENCE</scope>
    <source>
        <strain evidence="1">An824</strain>
    </source>
</reference>
<dbReference type="InterPro" id="IPR007577">
    <property type="entry name" value="GlycoTrfase_DXD_sugar-bd_CS"/>
</dbReference>
<evidence type="ECO:0000313" key="2">
    <source>
        <dbReference type="Proteomes" id="UP000706891"/>
    </source>
</evidence>
<name>A0A939B7Q4_9BACT</name>